<comment type="caution">
    <text evidence="2">The sequence shown here is derived from an EMBL/GenBank/DDBJ whole genome shotgun (WGS) entry which is preliminary data.</text>
</comment>
<dbReference type="RefSeq" id="WP_199050304.1">
    <property type="nucleotide sequence ID" value="NZ_JAELXT010000020.1"/>
</dbReference>
<reference evidence="3" key="1">
    <citation type="submission" date="2020-12" db="EMBL/GenBank/DDBJ databases">
        <title>Hymenobacter sp.</title>
        <authorList>
            <person name="Kim M.K."/>
        </authorList>
    </citation>
    <scope>NUCLEOTIDE SEQUENCE [LARGE SCALE GENOMIC DNA]</scope>
    <source>
        <strain evidence="3">BT325</strain>
    </source>
</reference>
<name>A0ABS0Y432_9HYPH</name>
<gene>
    <name evidence="2" type="ORF">JAO75_16860</name>
</gene>
<evidence type="ECO:0000256" key="1">
    <source>
        <dbReference type="SAM" id="SignalP"/>
    </source>
</evidence>
<feature type="chain" id="PRO_5046583022" evidence="1">
    <location>
        <begin position="23"/>
        <end position="81"/>
    </location>
</feature>
<dbReference type="EMBL" id="JAELXT010000020">
    <property type="protein sequence ID" value="MBJ6127074.1"/>
    <property type="molecule type" value="Genomic_DNA"/>
</dbReference>
<accession>A0ABS0Y432</accession>
<proteinExistence type="predicted"/>
<keyword evidence="1" id="KW-0732">Signal</keyword>
<organism evidence="2 3">
    <name type="scientific">Microvirga splendida</name>
    <dbReference type="NCBI Taxonomy" id="2795727"/>
    <lineage>
        <taxon>Bacteria</taxon>
        <taxon>Pseudomonadati</taxon>
        <taxon>Pseudomonadota</taxon>
        <taxon>Alphaproteobacteria</taxon>
        <taxon>Hyphomicrobiales</taxon>
        <taxon>Methylobacteriaceae</taxon>
        <taxon>Microvirga</taxon>
    </lineage>
</organism>
<dbReference type="Proteomes" id="UP000620670">
    <property type="component" value="Unassembled WGS sequence"/>
</dbReference>
<protein>
    <submittedName>
        <fullName evidence="2">Uncharacterized protein</fullName>
    </submittedName>
</protein>
<evidence type="ECO:0000313" key="3">
    <source>
        <dbReference type="Proteomes" id="UP000620670"/>
    </source>
</evidence>
<sequence>MARRKVGAGASLSQVATATALAVPVAVTPMRADVIAKDEGLDEKERWTIGKRYDDLDNAYDASSIIPSEEAPANPSTACQI</sequence>
<keyword evidence="3" id="KW-1185">Reference proteome</keyword>
<evidence type="ECO:0000313" key="2">
    <source>
        <dbReference type="EMBL" id="MBJ6127074.1"/>
    </source>
</evidence>
<feature type="signal peptide" evidence="1">
    <location>
        <begin position="1"/>
        <end position="22"/>
    </location>
</feature>